<name>B0RJF6_CLASE</name>
<geneLocation type="plasmid" evidence="1 2">
    <name>pCSL1</name>
</geneLocation>
<organism evidence="1 2">
    <name type="scientific">Clavibacter sepedonicus</name>
    <name type="common">Clavibacter michiganensis subsp. sepedonicus</name>
    <dbReference type="NCBI Taxonomy" id="31964"/>
    <lineage>
        <taxon>Bacteria</taxon>
        <taxon>Bacillati</taxon>
        <taxon>Actinomycetota</taxon>
        <taxon>Actinomycetes</taxon>
        <taxon>Micrococcales</taxon>
        <taxon>Microbacteriaceae</taxon>
        <taxon>Clavibacter</taxon>
    </lineage>
</organism>
<dbReference type="AlphaFoldDB" id="B0RJF6"/>
<sequence length="280" mass="30745">MCLSCAEGGRRCRDARRLKSMATGDLAPEPGDDRPDVAWRQDHAEPAPAALWDTYSPAVAAEAVAVIAEARDVEASTTSDFLEALPPGTRAQGLEFRMKSPSSLARKLQTKTGAGVIDPNEPQAVRKVSDRLTDVLRYTAVTADHEHLPAAVTATVTRLQRRGYTVVQAETSYVDGNPYKGVHLLVRKGTGRPIEIQLHSELSQRIKDENHVDYEIERDLRRPLPERAAARQRMIERSATIRTPPALQDATRIGGVPLVVKTYPNPYRSTHNEEDGGGTP</sequence>
<proteinExistence type="predicted"/>
<evidence type="ECO:0000313" key="1">
    <source>
        <dbReference type="EMBL" id="CAQ03346.1"/>
    </source>
</evidence>
<dbReference type="EMBL" id="AM849036">
    <property type="protein sequence ID" value="CAQ03346.1"/>
    <property type="molecule type" value="Genomic_DNA"/>
</dbReference>
<gene>
    <name evidence="1" type="ordered locus">pCSL0103</name>
</gene>
<keyword evidence="1" id="KW-0614">Plasmid</keyword>
<dbReference type="InterPro" id="IPR043519">
    <property type="entry name" value="NT_sf"/>
</dbReference>
<dbReference type="KEGG" id="cms:pCSL0103"/>
<accession>B0RJF6</accession>
<evidence type="ECO:0000313" key="2">
    <source>
        <dbReference type="Proteomes" id="UP000001318"/>
    </source>
</evidence>
<keyword evidence="2" id="KW-1185">Reference proteome</keyword>
<dbReference type="SUPFAM" id="SSF81301">
    <property type="entry name" value="Nucleotidyltransferase"/>
    <property type="match status" value="1"/>
</dbReference>
<dbReference type="HOGENOM" id="CLU_1022380_0_0_11"/>
<dbReference type="Proteomes" id="UP000001318">
    <property type="component" value="Plasmid pCSL1"/>
</dbReference>
<dbReference type="eggNOG" id="COG3266">
    <property type="taxonomic scope" value="Bacteria"/>
</dbReference>
<reference evidence="1 2" key="1">
    <citation type="journal article" date="2008" name="J. Bacteriol.">
        <title>Genome of the actinomycete plant pathogen Clavibacter michiganensis subsp. sepedonicus suggests recent niche adaptation.</title>
        <authorList>
            <person name="Bentley S.D."/>
            <person name="Corton C."/>
            <person name="Brown S.E."/>
            <person name="Barron A."/>
            <person name="Clark L."/>
            <person name="Doggett J."/>
            <person name="Harris B."/>
            <person name="Ormond D."/>
            <person name="Quail M.A."/>
            <person name="May G."/>
            <person name="Francis D."/>
            <person name="Knudson D."/>
            <person name="Parkhill J."/>
            <person name="Ishimaru C.A."/>
        </authorList>
    </citation>
    <scope>NUCLEOTIDE SEQUENCE [LARGE SCALE GENOMIC DNA]</scope>
    <source>
        <strain evidence="2">ATCC 33113 / DSM 20744 / JCM 9667 / LMG 2889 / ICMP 2535 / C-1</strain>
    </source>
</reference>
<protein>
    <submittedName>
        <fullName evidence="1">Uncharacterized protein</fullName>
    </submittedName>
</protein>